<dbReference type="PANTHER" id="PTHR38117:SF2">
    <property type="entry name" value="NACHT AND WD40 DOMAIN PROTEIN"/>
    <property type="match status" value="1"/>
</dbReference>
<dbReference type="Pfam" id="PF23155">
    <property type="entry name" value="DUF7053"/>
    <property type="match status" value="1"/>
</dbReference>
<sequence>MSKRSLYTIVTPLPPTVTRQTAVEVLHNHTEMIELNPLVINHVRTKPPPEAPADEFHCIWYELTDKITYLPGIKGKVNYKACFHDLPRSVQTHVYAPAGLEIKEKWSIGGNEPHEEREIIEIGLAGLGVPRDGLYLREDVDMRCNIFLANFVKKTLRRAHEVLVERLVVKADLADDMKVRVGYKRNTLSPPGSMSPPSHSRHSSTTYSGLERGGSLRSEATSNGTSTTISPHENPYVAELPVGLGVMDPHYVPPLSFKGKGLDQDPALHGYYGKERTRHPSNAFGIPPLGPVEME</sequence>
<proteinExistence type="predicted"/>
<comment type="caution">
    <text evidence="3">The sequence shown here is derived from an EMBL/GenBank/DDBJ whole genome shotgun (WGS) entry which is preliminary data.</text>
</comment>
<dbReference type="PANTHER" id="PTHR38117">
    <property type="entry name" value="NACHT AND WD40 DOMAIN PROTEIN"/>
    <property type="match status" value="1"/>
</dbReference>
<feature type="region of interest" description="Disordered" evidence="1">
    <location>
        <begin position="184"/>
        <end position="233"/>
    </location>
</feature>
<dbReference type="InterPro" id="IPR055481">
    <property type="entry name" value="DUF7053"/>
</dbReference>
<evidence type="ECO:0000313" key="4">
    <source>
        <dbReference type="Proteomes" id="UP001562354"/>
    </source>
</evidence>
<organism evidence="3 4">
    <name type="scientific">Neodothiora populina</name>
    <dbReference type="NCBI Taxonomy" id="2781224"/>
    <lineage>
        <taxon>Eukaryota</taxon>
        <taxon>Fungi</taxon>
        <taxon>Dikarya</taxon>
        <taxon>Ascomycota</taxon>
        <taxon>Pezizomycotina</taxon>
        <taxon>Dothideomycetes</taxon>
        <taxon>Dothideomycetidae</taxon>
        <taxon>Dothideales</taxon>
        <taxon>Dothioraceae</taxon>
        <taxon>Neodothiora</taxon>
    </lineage>
</organism>
<feature type="compositionally biased region" description="Polar residues" evidence="1">
    <location>
        <begin position="218"/>
        <end position="231"/>
    </location>
</feature>
<feature type="domain" description="DUF7053" evidence="2">
    <location>
        <begin position="2"/>
        <end position="172"/>
    </location>
</feature>
<name>A0ABR3PLZ4_9PEZI</name>
<evidence type="ECO:0000259" key="2">
    <source>
        <dbReference type="Pfam" id="PF23155"/>
    </source>
</evidence>
<dbReference type="Proteomes" id="UP001562354">
    <property type="component" value="Unassembled WGS sequence"/>
</dbReference>
<protein>
    <recommendedName>
        <fullName evidence="2">DUF7053 domain-containing protein</fullName>
    </recommendedName>
</protein>
<accession>A0ABR3PLZ4</accession>
<dbReference type="EMBL" id="JBFMKM010000003">
    <property type="protein sequence ID" value="KAL1310560.1"/>
    <property type="molecule type" value="Genomic_DNA"/>
</dbReference>
<feature type="compositionally biased region" description="Low complexity" evidence="1">
    <location>
        <begin position="189"/>
        <end position="209"/>
    </location>
</feature>
<keyword evidence="4" id="KW-1185">Reference proteome</keyword>
<gene>
    <name evidence="3" type="ORF">AAFC00_000839</name>
</gene>
<evidence type="ECO:0000313" key="3">
    <source>
        <dbReference type="EMBL" id="KAL1310560.1"/>
    </source>
</evidence>
<dbReference type="GeneID" id="95974542"/>
<evidence type="ECO:0000256" key="1">
    <source>
        <dbReference type="SAM" id="MobiDB-lite"/>
    </source>
</evidence>
<dbReference type="RefSeq" id="XP_069203409.1">
    <property type="nucleotide sequence ID" value="XM_069347565.1"/>
</dbReference>
<reference evidence="3 4" key="1">
    <citation type="submission" date="2024-07" db="EMBL/GenBank/DDBJ databases">
        <title>Draft sequence of the Neodothiora populina.</title>
        <authorList>
            <person name="Drown D.D."/>
            <person name="Schuette U.S."/>
            <person name="Buechlein A.B."/>
            <person name="Rusch D.R."/>
            <person name="Winton L.W."/>
            <person name="Adams G.A."/>
        </authorList>
    </citation>
    <scope>NUCLEOTIDE SEQUENCE [LARGE SCALE GENOMIC DNA]</scope>
    <source>
        <strain evidence="3 4">CPC 39397</strain>
    </source>
</reference>
<feature type="region of interest" description="Disordered" evidence="1">
    <location>
        <begin position="272"/>
        <end position="295"/>
    </location>
</feature>